<organism evidence="1 2">
    <name type="scientific">Histophilus somni</name>
    <name type="common">Haemophilus somnus</name>
    <dbReference type="NCBI Taxonomy" id="731"/>
    <lineage>
        <taxon>Bacteria</taxon>
        <taxon>Pseudomonadati</taxon>
        <taxon>Pseudomonadota</taxon>
        <taxon>Gammaproteobacteria</taxon>
        <taxon>Pasteurellales</taxon>
        <taxon>Pasteurellaceae</taxon>
        <taxon>Histophilus</taxon>
    </lineage>
</organism>
<proteinExistence type="predicted"/>
<evidence type="ECO:0000313" key="2">
    <source>
        <dbReference type="Proteomes" id="UP000297565"/>
    </source>
</evidence>
<dbReference type="Proteomes" id="UP000297565">
    <property type="component" value="Unassembled WGS sequence"/>
</dbReference>
<dbReference type="EMBL" id="SNRV01000038">
    <property type="protein sequence ID" value="TEW27307.1"/>
    <property type="molecule type" value="Genomic_DNA"/>
</dbReference>
<comment type="caution">
    <text evidence="1">The sequence shown here is derived from an EMBL/GenBank/DDBJ whole genome shotgun (WGS) entry which is preliminary data.</text>
</comment>
<gene>
    <name evidence="1" type="ORF">E2R48_09705</name>
</gene>
<protein>
    <submittedName>
        <fullName evidence="1">Uncharacterized protein</fullName>
    </submittedName>
</protein>
<accession>A0AAX2RZS2</accession>
<dbReference type="AlphaFoldDB" id="A0AAX2RZS2"/>
<dbReference type="RefSeq" id="WP_075321784.1">
    <property type="nucleotide sequence ID" value="NZ_CP174270.1"/>
</dbReference>
<evidence type="ECO:0000313" key="1">
    <source>
        <dbReference type="EMBL" id="TEW27307.1"/>
    </source>
</evidence>
<reference evidence="1 2" key="1">
    <citation type="submission" date="2019-03" db="EMBL/GenBank/DDBJ databases">
        <title>Horizontal Gene Transfer Machinery in Histophilus somni.</title>
        <authorList>
            <person name="Mostafa Nazari M."/>
            <person name="Liljebjelke K."/>
        </authorList>
    </citation>
    <scope>NUCLEOTIDE SEQUENCE [LARGE SCALE GENOMIC DNA]</scope>
    <source>
        <strain evidence="1 2">UOC-EPH-KLM-04</strain>
    </source>
</reference>
<name>A0AAX2RZS2_HISSO</name>
<sequence>MGHFDVESIIVQRLPDHEAVSKAGFASLRRILNQSPNAAERIFDALPMEQKYALFDKAKLETSDLVDPLNYQYSKLIHFNESGQKKISNAIFSTLNALLPFYHAGVKKRDFIVKGSV</sequence>